<dbReference type="OrthoDB" id="10004862at2759"/>
<dbReference type="Proteomes" id="UP000054538">
    <property type="component" value="Unassembled WGS sequence"/>
</dbReference>
<keyword evidence="3" id="KW-1185">Reference proteome</keyword>
<dbReference type="InterPro" id="IPR025337">
    <property type="entry name" value="Questin_oxidase-like"/>
</dbReference>
<evidence type="ECO:0000313" key="3">
    <source>
        <dbReference type="Proteomes" id="UP000054538"/>
    </source>
</evidence>
<accession>A0A0D0DLA6</accession>
<reference evidence="3" key="2">
    <citation type="submission" date="2015-01" db="EMBL/GenBank/DDBJ databases">
        <title>Evolutionary Origins and Diversification of the Mycorrhizal Mutualists.</title>
        <authorList>
            <consortium name="DOE Joint Genome Institute"/>
            <consortium name="Mycorrhizal Genomics Consortium"/>
            <person name="Kohler A."/>
            <person name="Kuo A."/>
            <person name="Nagy L.G."/>
            <person name="Floudas D."/>
            <person name="Copeland A."/>
            <person name="Barry K.W."/>
            <person name="Cichocki N."/>
            <person name="Veneault-Fourrey C."/>
            <person name="LaButti K."/>
            <person name="Lindquist E.A."/>
            <person name="Lipzen A."/>
            <person name="Lundell T."/>
            <person name="Morin E."/>
            <person name="Murat C."/>
            <person name="Riley R."/>
            <person name="Ohm R."/>
            <person name="Sun H."/>
            <person name="Tunlid A."/>
            <person name="Henrissat B."/>
            <person name="Grigoriev I.V."/>
            <person name="Hibbett D.S."/>
            <person name="Martin F."/>
        </authorList>
    </citation>
    <scope>NUCLEOTIDE SEQUENCE [LARGE SCALE GENOMIC DNA]</scope>
    <source>
        <strain evidence="3">Ve08.2h10</strain>
    </source>
</reference>
<dbReference type="STRING" id="930991.A0A0D0DLA6"/>
<dbReference type="PANTHER" id="PTHR35870:SF1">
    <property type="entry name" value="PROTEIN, PUTATIVE (AFU_ORTHOLOGUE AFUA_5G03330)-RELATED"/>
    <property type="match status" value="1"/>
</dbReference>
<dbReference type="Pfam" id="PF14027">
    <property type="entry name" value="Questin_oxidase"/>
    <property type="match status" value="1"/>
</dbReference>
<sequence>MPLNLPSAIDPGLVNIPAHNPEAQEAAELLLEQDRQTHHCFFNSRGFHNHLSHHLLAAYDLGAPAPVLQAIYDTESAGQRPIDVDEPEDGNPDQVKIAPDNLREHLGQGRYYSALLAFFTEQIEELGVSETLERHVFSTTVNVKGFDMLSRFMSGAYHPWIQTGYGAEFGSDAMVAQGLAQAAVHPPVIPELLYDFVGPGTAGDLLDTSVRDQEMKASAGRPLLHILRDVYDSEILHPVMPYDPDALLAARREALLKDGRPEEMRRLCATWWSDKLPKEEAAGLEEKIEELFWATSLLLSGSGKRGRKPRLDFFLMHALNATHFMSSLLKIISNDASKVKLVKAFLPVTLMFILIRGRPRIDSGLAMSFTATPRPPGLSTPTLTPGQGVIGDPNQAYNPWFQILPSVIHAPDAHTVKAIRSLCYGAQRYGHTRAASIPGCFMDEGRQYESIPGISEVDGTVFVRAAGVVMDTLGWVTHGDTPGRWDFSGLGWEDAWKNED</sequence>
<dbReference type="InParanoid" id="A0A0D0DLA6"/>
<dbReference type="HOGENOM" id="CLU_019145_1_0_1"/>
<proteinExistence type="predicted"/>
<protein>
    <recommendedName>
        <fullName evidence="4">Oxidoreductase AflY</fullName>
    </recommendedName>
</protein>
<dbReference type="EMBL" id="KN826378">
    <property type="protein sequence ID" value="KIK79100.1"/>
    <property type="molecule type" value="Genomic_DNA"/>
</dbReference>
<gene>
    <name evidence="2" type="ORF">PAXRUDRAFT_834266</name>
</gene>
<evidence type="ECO:0000313" key="2">
    <source>
        <dbReference type="EMBL" id="KIK79100.1"/>
    </source>
</evidence>
<evidence type="ECO:0008006" key="4">
    <source>
        <dbReference type="Google" id="ProtNLM"/>
    </source>
</evidence>
<dbReference type="GO" id="GO:0016491">
    <property type="term" value="F:oxidoreductase activity"/>
    <property type="evidence" value="ECO:0007669"/>
    <property type="project" value="UniProtKB-KW"/>
</dbReference>
<name>A0A0D0DLA6_9AGAM</name>
<organism evidence="2 3">
    <name type="scientific">Paxillus rubicundulus Ve08.2h10</name>
    <dbReference type="NCBI Taxonomy" id="930991"/>
    <lineage>
        <taxon>Eukaryota</taxon>
        <taxon>Fungi</taxon>
        <taxon>Dikarya</taxon>
        <taxon>Basidiomycota</taxon>
        <taxon>Agaricomycotina</taxon>
        <taxon>Agaricomycetes</taxon>
        <taxon>Agaricomycetidae</taxon>
        <taxon>Boletales</taxon>
        <taxon>Paxilineae</taxon>
        <taxon>Paxillaceae</taxon>
        <taxon>Paxillus</taxon>
    </lineage>
</organism>
<reference evidence="2 3" key="1">
    <citation type="submission" date="2014-04" db="EMBL/GenBank/DDBJ databases">
        <authorList>
            <consortium name="DOE Joint Genome Institute"/>
            <person name="Kuo A."/>
            <person name="Kohler A."/>
            <person name="Jargeat P."/>
            <person name="Nagy L.G."/>
            <person name="Floudas D."/>
            <person name="Copeland A."/>
            <person name="Barry K.W."/>
            <person name="Cichocki N."/>
            <person name="Veneault-Fourrey C."/>
            <person name="LaButti K."/>
            <person name="Lindquist E.A."/>
            <person name="Lipzen A."/>
            <person name="Lundell T."/>
            <person name="Morin E."/>
            <person name="Murat C."/>
            <person name="Sun H."/>
            <person name="Tunlid A."/>
            <person name="Henrissat B."/>
            <person name="Grigoriev I.V."/>
            <person name="Hibbett D.S."/>
            <person name="Martin F."/>
            <person name="Nordberg H.P."/>
            <person name="Cantor M.N."/>
            <person name="Hua S.X."/>
        </authorList>
    </citation>
    <scope>NUCLEOTIDE SEQUENCE [LARGE SCALE GENOMIC DNA]</scope>
    <source>
        <strain evidence="2 3">Ve08.2h10</strain>
    </source>
</reference>
<dbReference type="AlphaFoldDB" id="A0A0D0DLA6"/>
<evidence type="ECO:0000256" key="1">
    <source>
        <dbReference type="ARBA" id="ARBA00023002"/>
    </source>
</evidence>
<dbReference type="PANTHER" id="PTHR35870">
    <property type="entry name" value="PROTEIN, PUTATIVE (AFU_ORTHOLOGUE AFUA_5G03330)-RELATED"/>
    <property type="match status" value="1"/>
</dbReference>
<keyword evidence="1" id="KW-0560">Oxidoreductase</keyword>